<protein>
    <recommendedName>
        <fullName evidence="2">Colicin D immunity protein domain-containing protein</fullName>
    </recommendedName>
</protein>
<proteinExistence type="predicted"/>
<evidence type="ECO:0000313" key="1">
    <source>
        <dbReference type="EMBL" id="WTP91635.1"/>
    </source>
</evidence>
<organism evidence="1">
    <name type="scientific">Streptomyces sp. NBC_00180</name>
    <dbReference type="NCBI Taxonomy" id="2903632"/>
    <lineage>
        <taxon>Bacteria</taxon>
        <taxon>Bacillati</taxon>
        <taxon>Actinomycetota</taxon>
        <taxon>Actinomycetes</taxon>
        <taxon>Kitasatosporales</taxon>
        <taxon>Streptomycetaceae</taxon>
        <taxon>Streptomyces</taxon>
    </lineage>
</organism>
<gene>
    <name evidence="1" type="ORF">OG477_43240</name>
</gene>
<evidence type="ECO:0008006" key="2">
    <source>
        <dbReference type="Google" id="ProtNLM"/>
    </source>
</evidence>
<dbReference type="EMBL" id="CP108140">
    <property type="protein sequence ID" value="WTP91635.1"/>
    <property type="molecule type" value="Genomic_DNA"/>
</dbReference>
<name>A0AAU1ID46_9ACTN</name>
<accession>A0AAU1ID46</accession>
<sequence>MSWTDMVERVIADEYVQIAQCFPASDRGLEAFRALWLASVAEELAPAADPSGTAPVPRPFDMLLRAFVADTGGQQASCAADEPARLHGAIKDFVDRVGAL</sequence>
<dbReference type="AlphaFoldDB" id="A0AAU1ID46"/>
<reference evidence="1" key="1">
    <citation type="submission" date="2022-10" db="EMBL/GenBank/DDBJ databases">
        <title>The complete genomes of actinobacterial strains from the NBC collection.</title>
        <authorList>
            <person name="Joergensen T.S."/>
            <person name="Alvarez Arevalo M."/>
            <person name="Sterndorff E.B."/>
            <person name="Faurdal D."/>
            <person name="Vuksanovic O."/>
            <person name="Mourched A.-S."/>
            <person name="Charusanti P."/>
            <person name="Shaw S."/>
            <person name="Blin K."/>
            <person name="Weber T."/>
        </authorList>
    </citation>
    <scope>NUCLEOTIDE SEQUENCE</scope>
    <source>
        <strain evidence="1">NBC 00180</strain>
    </source>
</reference>